<evidence type="ECO:0000313" key="13">
    <source>
        <dbReference type="Proteomes" id="UP000800036"/>
    </source>
</evidence>
<comment type="catalytic activity">
    <reaction evidence="11">
        <text>L-valine + 2-oxoglutarate = 3-methyl-2-oxobutanoate + L-glutamate</text>
        <dbReference type="Rhea" id="RHEA:24813"/>
        <dbReference type="ChEBI" id="CHEBI:11851"/>
        <dbReference type="ChEBI" id="CHEBI:16810"/>
        <dbReference type="ChEBI" id="CHEBI:29985"/>
        <dbReference type="ChEBI" id="CHEBI:57762"/>
        <dbReference type="EC" id="2.6.1.42"/>
    </reaction>
</comment>
<comment type="catalytic activity">
    <reaction evidence="11">
        <text>L-isoleucine + 2-oxoglutarate = (S)-3-methyl-2-oxopentanoate + L-glutamate</text>
        <dbReference type="Rhea" id="RHEA:24801"/>
        <dbReference type="ChEBI" id="CHEBI:16810"/>
        <dbReference type="ChEBI" id="CHEBI:29985"/>
        <dbReference type="ChEBI" id="CHEBI:35146"/>
        <dbReference type="ChEBI" id="CHEBI:58045"/>
        <dbReference type="EC" id="2.6.1.42"/>
    </reaction>
</comment>
<dbReference type="PANTHER" id="PTHR11825:SF44">
    <property type="entry name" value="BRANCHED-CHAIN-AMINO-ACID AMINOTRANSFERASE"/>
    <property type="match status" value="1"/>
</dbReference>
<dbReference type="InterPro" id="IPR043132">
    <property type="entry name" value="BCAT-like_C"/>
</dbReference>
<keyword evidence="13" id="KW-1185">Reference proteome</keyword>
<dbReference type="InterPro" id="IPR001544">
    <property type="entry name" value="Aminotrans_IV"/>
</dbReference>
<evidence type="ECO:0000256" key="11">
    <source>
        <dbReference type="RuleBase" id="RU004517"/>
    </source>
</evidence>
<dbReference type="OrthoDB" id="1732691at2759"/>
<dbReference type="FunFam" id="3.20.10.10:FF:000004">
    <property type="entry name" value="Branched-chain-amino-acid aminotransferase"/>
    <property type="match status" value="1"/>
</dbReference>
<dbReference type="InterPro" id="IPR043131">
    <property type="entry name" value="BCAT-like_N"/>
</dbReference>
<dbReference type="EC" id="2.6.1.42" evidence="11"/>
<comment type="catalytic activity">
    <reaction evidence="11">
        <text>L-leucine + 2-oxoglutarate = 4-methyl-2-oxopentanoate + L-glutamate</text>
        <dbReference type="Rhea" id="RHEA:18321"/>
        <dbReference type="ChEBI" id="CHEBI:16810"/>
        <dbReference type="ChEBI" id="CHEBI:17865"/>
        <dbReference type="ChEBI" id="CHEBI:29985"/>
        <dbReference type="ChEBI" id="CHEBI:57427"/>
        <dbReference type="EC" id="2.6.1.42"/>
    </reaction>
</comment>
<keyword evidence="6 10" id="KW-0663">Pyridoxal phosphate</keyword>
<dbReference type="InterPro" id="IPR036038">
    <property type="entry name" value="Aminotransferase-like"/>
</dbReference>
<dbReference type="InterPro" id="IPR005786">
    <property type="entry name" value="B_amino_transII"/>
</dbReference>
<accession>A0A6A5V2V8</accession>
<dbReference type="InterPro" id="IPR018300">
    <property type="entry name" value="Aminotrans_IV_CS"/>
</dbReference>
<dbReference type="Pfam" id="PF01063">
    <property type="entry name" value="Aminotran_4"/>
    <property type="match status" value="1"/>
</dbReference>
<protein>
    <recommendedName>
        <fullName evidence="11">Branched-chain-amino-acid aminotransferase</fullName>
        <ecNumber evidence="11">2.6.1.42</ecNumber>
    </recommendedName>
</protein>
<name>A0A6A5V2V8_9PLEO</name>
<dbReference type="GO" id="GO:0009098">
    <property type="term" value="P:L-leucine biosynthetic process"/>
    <property type="evidence" value="ECO:0007669"/>
    <property type="project" value="TreeGrafter"/>
</dbReference>
<proteinExistence type="inferred from homology"/>
<gene>
    <name evidence="12" type="ORF">BU23DRAFT_582687</name>
</gene>
<sequence length="337" mass="36653">MLTIMIKLSKGMAKRRVSHGARPHLTAELDASKLRVTKALHPSKLPLAEELAFGSHTTDHILQVRWTADEGWFAPQIVPYQKLALDPAAAVLLYGFEYFEGMKAKPGYSLYLRLVIIATNSNLGVTAPTAALLYCVACPVGLYFSAGFKAINLEATASAVATRAWPGGAGNYKIGGNYASCIAPEKAAKARGFQQLLWLFGDDDRITEAGTMNLFVVLQIGDEERFKLVTPPLDGMILPGVTRDCVLSLVRERLAPAGWIVSERDICMTEVVHAAVAGKLIEAFGTGTAAIVSPIRTIKYRDRLVHCGLSRHQNASAITALMKGWIEARQYAVEEHC</sequence>
<evidence type="ECO:0000256" key="8">
    <source>
        <dbReference type="PIRSR" id="PIRSR006468-1"/>
    </source>
</evidence>
<dbReference type="PIRSF" id="PIRSF006468">
    <property type="entry name" value="BCAT1"/>
    <property type="match status" value="1"/>
</dbReference>
<keyword evidence="5 11" id="KW-0808">Transferase</keyword>
<keyword evidence="4 11" id="KW-0028">Amino-acid biosynthesis</keyword>
<dbReference type="GO" id="GO:0004084">
    <property type="term" value="F:branched-chain-amino-acid transaminase activity"/>
    <property type="evidence" value="ECO:0007669"/>
    <property type="project" value="UniProtKB-EC"/>
</dbReference>
<comment type="cofactor">
    <cofactor evidence="1 10">
        <name>pyridoxal 5'-phosphate</name>
        <dbReference type="ChEBI" id="CHEBI:597326"/>
    </cofactor>
</comment>
<dbReference type="Proteomes" id="UP000800036">
    <property type="component" value="Unassembled WGS sequence"/>
</dbReference>
<dbReference type="PROSITE" id="PS00770">
    <property type="entry name" value="AA_TRANSFER_CLASS_4"/>
    <property type="match status" value="1"/>
</dbReference>
<dbReference type="Gene3D" id="3.20.10.10">
    <property type="entry name" value="D-amino Acid Aminotransferase, subunit A, domain 2"/>
    <property type="match status" value="1"/>
</dbReference>
<evidence type="ECO:0000256" key="7">
    <source>
        <dbReference type="ARBA" id="ARBA00023304"/>
    </source>
</evidence>
<evidence type="ECO:0000256" key="1">
    <source>
        <dbReference type="ARBA" id="ARBA00001933"/>
    </source>
</evidence>
<comment type="similarity">
    <text evidence="2 9">Belongs to the class-IV pyridoxal-phosphate-dependent aminotransferase family.</text>
</comment>
<evidence type="ECO:0000256" key="2">
    <source>
        <dbReference type="ARBA" id="ARBA00009320"/>
    </source>
</evidence>
<evidence type="ECO:0000313" key="12">
    <source>
        <dbReference type="EMBL" id="KAF1969356.1"/>
    </source>
</evidence>
<dbReference type="Gene3D" id="3.30.470.10">
    <property type="match status" value="2"/>
</dbReference>
<evidence type="ECO:0000256" key="10">
    <source>
        <dbReference type="RuleBase" id="RU004516"/>
    </source>
</evidence>
<organism evidence="12 13">
    <name type="scientific">Bimuria novae-zelandiae CBS 107.79</name>
    <dbReference type="NCBI Taxonomy" id="1447943"/>
    <lineage>
        <taxon>Eukaryota</taxon>
        <taxon>Fungi</taxon>
        <taxon>Dikarya</taxon>
        <taxon>Ascomycota</taxon>
        <taxon>Pezizomycotina</taxon>
        <taxon>Dothideomycetes</taxon>
        <taxon>Pleosporomycetidae</taxon>
        <taxon>Pleosporales</taxon>
        <taxon>Massarineae</taxon>
        <taxon>Didymosphaeriaceae</taxon>
        <taxon>Bimuria</taxon>
    </lineage>
</organism>
<dbReference type="GO" id="GO:0009099">
    <property type="term" value="P:L-valine biosynthetic process"/>
    <property type="evidence" value="ECO:0007669"/>
    <property type="project" value="TreeGrafter"/>
</dbReference>
<dbReference type="GO" id="GO:0005739">
    <property type="term" value="C:mitochondrion"/>
    <property type="evidence" value="ECO:0007669"/>
    <property type="project" value="TreeGrafter"/>
</dbReference>
<keyword evidence="7 11" id="KW-0100">Branched-chain amino acid biosynthesis</keyword>
<dbReference type="SUPFAM" id="SSF56752">
    <property type="entry name" value="D-aminoacid aminotransferase-like PLP-dependent enzymes"/>
    <property type="match status" value="1"/>
</dbReference>
<feature type="modified residue" description="N6-(pyridoxal phosphate)lysine" evidence="8">
    <location>
        <position position="173"/>
    </location>
</feature>
<evidence type="ECO:0000256" key="9">
    <source>
        <dbReference type="RuleBase" id="RU004106"/>
    </source>
</evidence>
<reference evidence="12" key="1">
    <citation type="journal article" date="2020" name="Stud. Mycol.">
        <title>101 Dothideomycetes genomes: a test case for predicting lifestyles and emergence of pathogens.</title>
        <authorList>
            <person name="Haridas S."/>
            <person name="Albert R."/>
            <person name="Binder M."/>
            <person name="Bloem J."/>
            <person name="Labutti K."/>
            <person name="Salamov A."/>
            <person name="Andreopoulos B."/>
            <person name="Baker S."/>
            <person name="Barry K."/>
            <person name="Bills G."/>
            <person name="Bluhm B."/>
            <person name="Cannon C."/>
            <person name="Castanera R."/>
            <person name="Culley D."/>
            <person name="Daum C."/>
            <person name="Ezra D."/>
            <person name="Gonzalez J."/>
            <person name="Henrissat B."/>
            <person name="Kuo A."/>
            <person name="Liang C."/>
            <person name="Lipzen A."/>
            <person name="Lutzoni F."/>
            <person name="Magnuson J."/>
            <person name="Mondo S."/>
            <person name="Nolan M."/>
            <person name="Ohm R."/>
            <person name="Pangilinan J."/>
            <person name="Park H.-J."/>
            <person name="Ramirez L."/>
            <person name="Alfaro M."/>
            <person name="Sun H."/>
            <person name="Tritt A."/>
            <person name="Yoshinaga Y."/>
            <person name="Zwiers L.-H."/>
            <person name="Turgeon B."/>
            <person name="Goodwin S."/>
            <person name="Spatafora J."/>
            <person name="Crous P."/>
            <person name="Grigoriev I."/>
        </authorList>
    </citation>
    <scope>NUCLEOTIDE SEQUENCE</scope>
    <source>
        <strain evidence="12">CBS 107.79</strain>
    </source>
</reference>
<dbReference type="PANTHER" id="PTHR11825">
    <property type="entry name" value="SUBGROUP IIII AMINOTRANSFERASE"/>
    <property type="match status" value="1"/>
</dbReference>
<dbReference type="EMBL" id="ML976710">
    <property type="protein sequence ID" value="KAF1969356.1"/>
    <property type="molecule type" value="Genomic_DNA"/>
</dbReference>
<evidence type="ECO:0000256" key="6">
    <source>
        <dbReference type="ARBA" id="ARBA00022898"/>
    </source>
</evidence>
<evidence type="ECO:0000256" key="3">
    <source>
        <dbReference type="ARBA" id="ARBA00022576"/>
    </source>
</evidence>
<evidence type="ECO:0000256" key="4">
    <source>
        <dbReference type="ARBA" id="ARBA00022605"/>
    </source>
</evidence>
<evidence type="ECO:0000256" key="5">
    <source>
        <dbReference type="ARBA" id="ARBA00022679"/>
    </source>
</evidence>
<keyword evidence="3 11" id="KW-0032">Aminotransferase</keyword>
<dbReference type="AlphaFoldDB" id="A0A6A5V2V8"/>